<keyword evidence="1" id="KW-0472">Membrane</keyword>
<evidence type="ECO:0000256" key="1">
    <source>
        <dbReference type="SAM" id="Phobius"/>
    </source>
</evidence>
<evidence type="ECO:0000313" key="2">
    <source>
        <dbReference type="EMBL" id="MFC3552510.1"/>
    </source>
</evidence>
<comment type="caution">
    <text evidence="2">The sequence shown here is derived from an EMBL/GenBank/DDBJ whole genome shotgun (WGS) entry which is preliminary data.</text>
</comment>
<dbReference type="Proteomes" id="UP001595740">
    <property type="component" value="Unassembled WGS sequence"/>
</dbReference>
<proteinExistence type="predicted"/>
<dbReference type="RefSeq" id="WP_386760271.1">
    <property type="nucleotide sequence ID" value="NZ_JBHRXK010000020.1"/>
</dbReference>
<feature type="transmembrane region" description="Helical" evidence="1">
    <location>
        <begin position="7"/>
        <end position="30"/>
    </location>
</feature>
<evidence type="ECO:0008006" key="4">
    <source>
        <dbReference type="Google" id="ProtNLM"/>
    </source>
</evidence>
<keyword evidence="1" id="KW-1133">Transmembrane helix</keyword>
<protein>
    <recommendedName>
        <fullName evidence="4">C4-dicarboxylate ABC transporter</fullName>
    </recommendedName>
</protein>
<keyword evidence="1" id="KW-0812">Transmembrane</keyword>
<accession>A0ABV7RSN0</accession>
<gene>
    <name evidence="2" type="ORF">ACFOLC_16035</name>
</gene>
<organism evidence="2 3">
    <name type="scientific">Lysobacter cavernae</name>
    <dbReference type="NCBI Taxonomy" id="1685901"/>
    <lineage>
        <taxon>Bacteria</taxon>
        <taxon>Pseudomonadati</taxon>
        <taxon>Pseudomonadota</taxon>
        <taxon>Gammaproteobacteria</taxon>
        <taxon>Lysobacterales</taxon>
        <taxon>Lysobacteraceae</taxon>
        <taxon>Lysobacter</taxon>
    </lineage>
</organism>
<name>A0ABV7RSN0_9GAMM</name>
<evidence type="ECO:0000313" key="3">
    <source>
        <dbReference type="Proteomes" id="UP001595740"/>
    </source>
</evidence>
<sequence>MRKLTDWIGALICVAIVLRAAFYLGAKAYFGAGFDLYDWVAIPIGMVAAYIGYMYLHRIFGRRHVAV</sequence>
<dbReference type="EMBL" id="JBHRXK010000020">
    <property type="protein sequence ID" value="MFC3552510.1"/>
    <property type="molecule type" value="Genomic_DNA"/>
</dbReference>
<feature type="transmembrane region" description="Helical" evidence="1">
    <location>
        <begin position="36"/>
        <end position="56"/>
    </location>
</feature>
<reference evidence="3" key="1">
    <citation type="journal article" date="2019" name="Int. J. Syst. Evol. Microbiol.">
        <title>The Global Catalogue of Microorganisms (GCM) 10K type strain sequencing project: providing services to taxonomists for standard genome sequencing and annotation.</title>
        <authorList>
            <consortium name="The Broad Institute Genomics Platform"/>
            <consortium name="The Broad Institute Genome Sequencing Center for Infectious Disease"/>
            <person name="Wu L."/>
            <person name="Ma J."/>
        </authorList>
    </citation>
    <scope>NUCLEOTIDE SEQUENCE [LARGE SCALE GENOMIC DNA]</scope>
    <source>
        <strain evidence="3">KCTC 42875</strain>
    </source>
</reference>
<keyword evidence="3" id="KW-1185">Reference proteome</keyword>